<organism evidence="13 14">
    <name type="scientific">Dioscorea cayennensis subsp. rotundata</name>
    <name type="common">White Guinea yam</name>
    <name type="synonym">Dioscorea rotundata</name>
    <dbReference type="NCBI Taxonomy" id="55577"/>
    <lineage>
        <taxon>Eukaryota</taxon>
        <taxon>Viridiplantae</taxon>
        <taxon>Streptophyta</taxon>
        <taxon>Embryophyta</taxon>
        <taxon>Tracheophyta</taxon>
        <taxon>Spermatophyta</taxon>
        <taxon>Magnoliopsida</taxon>
        <taxon>Liliopsida</taxon>
        <taxon>Dioscoreales</taxon>
        <taxon>Dioscoreaceae</taxon>
        <taxon>Dioscorea</taxon>
    </lineage>
</organism>
<gene>
    <name evidence="14" type="primary">LOC120282247</name>
</gene>
<feature type="domain" description="Thioredoxin" evidence="12">
    <location>
        <begin position="237"/>
        <end position="368"/>
    </location>
</feature>
<keyword evidence="3" id="KW-0677">Repeat</keyword>
<feature type="repeat" description="TPR" evidence="10">
    <location>
        <begin position="93"/>
        <end position="126"/>
    </location>
</feature>
<evidence type="ECO:0000256" key="9">
    <source>
        <dbReference type="ARBA" id="ARBA00076793"/>
    </source>
</evidence>
<dbReference type="InterPro" id="IPR017937">
    <property type="entry name" value="Thioredoxin_CS"/>
</dbReference>
<dbReference type="Gene3D" id="1.25.40.10">
    <property type="entry name" value="Tetratricopeptide repeat domain"/>
    <property type="match status" value="1"/>
</dbReference>
<evidence type="ECO:0000256" key="8">
    <source>
        <dbReference type="ARBA" id="ARBA00074081"/>
    </source>
</evidence>
<dbReference type="GeneID" id="120282247"/>
<keyword evidence="4 10" id="KW-0802">TPR repeat</keyword>
<dbReference type="GO" id="GO:0046983">
    <property type="term" value="F:protein dimerization activity"/>
    <property type="evidence" value="ECO:0007669"/>
    <property type="project" value="InterPro"/>
</dbReference>
<evidence type="ECO:0000256" key="1">
    <source>
        <dbReference type="ARBA" id="ARBA00008987"/>
    </source>
</evidence>
<evidence type="ECO:0000313" key="14">
    <source>
        <dbReference type="RefSeq" id="XP_039144945.1"/>
    </source>
</evidence>
<protein>
    <recommendedName>
        <fullName evidence="8">TPR repeat-containing thioredoxin TDX</fullName>
    </recommendedName>
    <alternativeName>
        <fullName evidence="9">Tetratricoredoxin</fullName>
    </alternativeName>
</protein>
<dbReference type="InterPro" id="IPR036249">
    <property type="entry name" value="Thioredoxin-like_sf"/>
</dbReference>
<dbReference type="PANTHER" id="PTHR45883:SF7">
    <property type="entry name" value="TPR REPEAT-CONTAINING THIOREDOXIN TDX"/>
    <property type="match status" value="1"/>
</dbReference>
<dbReference type="PROSITE" id="PS50005">
    <property type="entry name" value="TPR"/>
    <property type="match status" value="1"/>
</dbReference>
<dbReference type="FunFam" id="1.25.40.10:FF:000112">
    <property type="entry name" value="FAM10 family protein"/>
    <property type="match status" value="1"/>
</dbReference>
<dbReference type="InterPro" id="IPR019734">
    <property type="entry name" value="TPR_rpt"/>
</dbReference>
<keyword evidence="7" id="KW-0676">Redox-active center</keyword>
<evidence type="ECO:0000256" key="10">
    <source>
        <dbReference type="PROSITE-ProRule" id="PRU00339"/>
    </source>
</evidence>
<keyword evidence="6" id="KW-1015">Disulfide bond</keyword>
<dbReference type="SUPFAM" id="SSF52833">
    <property type="entry name" value="Thioredoxin-like"/>
    <property type="match status" value="1"/>
</dbReference>
<dbReference type="Gene3D" id="6.10.250.3420">
    <property type="match status" value="1"/>
</dbReference>
<feature type="compositionally biased region" description="Basic and acidic residues" evidence="11">
    <location>
        <begin position="221"/>
        <end position="244"/>
    </location>
</feature>
<dbReference type="PANTHER" id="PTHR45883">
    <property type="entry name" value="HSC70-INTERACTING PROTEIN"/>
    <property type="match status" value="1"/>
</dbReference>
<proteinExistence type="inferred from homology"/>
<evidence type="ECO:0000256" key="11">
    <source>
        <dbReference type="SAM" id="MobiDB-lite"/>
    </source>
</evidence>
<evidence type="ECO:0000313" key="13">
    <source>
        <dbReference type="Proteomes" id="UP001515500"/>
    </source>
</evidence>
<dbReference type="Pfam" id="PF18253">
    <property type="entry name" value="HipN"/>
    <property type="match status" value="1"/>
</dbReference>
<dbReference type="SMART" id="SM00028">
    <property type="entry name" value="TPR"/>
    <property type="match status" value="3"/>
</dbReference>
<dbReference type="CDD" id="cd14438">
    <property type="entry name" value="Hip_N"/>
    <property type="match status" value="1"/>
</dbReference>
<dbReference type="GO" id="GO:0006950">
    <property type="term" value="P:response to stress"/>
    <property type="evidence" value="ECO:0007669"/>
    <property type="project" value="UniProtKB-ARBA"/>
</dbReference>
<dbReference type="InterPro" id="IPR013766">
    <property type="entry name" value="Thioredoxin_domain"/>
</dbReference>
<evidence type="ECO:0000256" key="2">
    <source>
        <dbReference type="ARBA" id="ARBA00022448"/>
    </source>
</evidence>
<dbReference type="InterPro" id="IPR034649">
    <property type="entry name" value="Hip_N"/>
</dbReference>
<evidence type="ECO:0000256" key="3">
    <source>
        <dbReference type="ARBA" id="ARBA00022737"/>
    </source>
</evidence>
<dbReference type="SUPFAM" id="SSF48452">
    <property type="entry name" value="TPR-like"/>
    <property type="match status" value="1"/>
</dbReference>
<dbReference type="GO" id="GO:0030544">
    <property type="term" value="F:Hsp70 protein binding"/>
    <property type="evidence" value="ECO:0007669"/>
    <property type="project" value="TreeGrafter"/>
</dbReference>
<dbReference type="PROSITE" id="PS51352">
    <property type="entry name" value="THIOREDOXIN_2"/>
    <property type="match status" value="1"/>
</dbReference>
<dbReference type="GO" id="GO:0000118">
    <property type="term" value="C:histone deacetylase complex"/>
    <property type="evidence" value="ECO:0007669"/>
    <property type="project" value="TreeGrafter"/>
</dbReference>
<dbReference type="Proteomes" id="UP001515500">
    <property type="component" value="Chromosome 18"/>
</dbReference>
<dbReference type="CDD" id="cd02947">
    <property type="entry name" value="TRX_family"/>
    <property type="match status" value="1"/>
</dbReference>
<keyword evidence="5" id="KW-0249">Electron transport</keyword>
<dbReference type="FunFam" id="6.10.250.3420:FF:000001">
    <property type="entry name" value="Hsc70-interacting protein-like protein"/>
    <property type="match status" value="1"/>
</dbReference>
<keyword evidence="13" id="KW-1185">Reference proteome</keyword>
<dbReference type="AlphaFoldDB" id="A0AB40CY46"/>
<name>A0AB40CY46_DIOCR</name>
<dbReference type="Gene3D" id="3.40.30.10">
    <property type="entry name" value="Glutaredoxin"/>
    <property type="match status" value="1"/>
</dbReference>
<comment type="similarity">
    <text evidence="1">Belongs to the thioredoxin family.</text>
</comment>
<dbReference type="GO" id="GO:0016667">
    <property type="term" value="F:oxidoreductase activity, acting on a sulfur group of donors"/>
    <property type="evidence" value="ECO:0007669"/>
    <property type="project" value="UniProtKB-ARBA"/>
</dbReference>
<keyword evidence="2" id="KW-0813">Transport</keyword>
<evidence type="ECO:0000256" key="5">
    <source>
        <dbReference type="ARBA" id="ARBA00022982"/>
    </source>
</evidence>
<evidence type="ECO:0000256" key="6">
    <source>
        <dbReference type="ARBA" id="ARBA00023157"/>
    </source>
</evidence>
<reference evidence="14" key="1">
    <citation type="submission" date="2025-08" db="UniProtKB">
        <authorList>
            <consortium name="RefSeq"/>
        </authorList>
    </citation>
    <scope>IDENTIFICATION</scope>
</reference>
<accession>A0AB40CY46</accession>
<dbReference type="Pfam" id="PF00085">
    <property type="entry name" value="Thioredoxin"/>
    <property type="match status" value="1"/>
</dbReference>
<dbReference type="PROSITE" id="PS00194">
    <property type="entry name" value="THIOREDOXIN_1"/>
    <property type="match status" value="1"/>
</dbReference>
<feature type="region of interest" description="Disordered" evidence="11">
    <location>
        <begin position="221"/>
        <end position="249"/>
    </location>
</feature>
<dbReference type="RefSeq" id="XP_039144945.1">
    <property type="nucleotide sequence ID" value="XM_039289011.1"/>
</dbReference>
<sequence>MDSARVAELQQLIFLCKSNPALLHDSSLAFFKDYLQGLGGHVPEKPGLADHDEDEIIESDLELDGEIIDPDDDPPQKMGDPSVEISEERCDAAQLLKSKAMQAVAENNLEEAIDYLTEAILLYPSSAILYAARARVFVKMRKGSAAIRDADTALKINPNSAAGYKSRGMAWSLMAQWEAAASDLRLASKLDYDEEIYSILKKAESNVRRIEEHRRKYDRLRKEKEARRIQHEKHHQSEKSRQDPQVEDPDSLAVLRDGEVISTHSSDELEKKLKAAQNLSRVVVLYFTATWCGPCRTMGPVYTSLAEKYPKVVFLKADIDELNDIAHRLNVSGVPTFFLVKDGKEVDKVVGVTRIGLETMIKRHTGQL</sequence>
<evidence type="ECO:0000256" key="4">
    <source>
        <dbReference type="ARBA" id="ARBA00022803"/>
    </source>
</evidence>
<dbReference type="FunFam" id="3.40.30.10:FF:000240">
    <property type="entry name" value="TPR repeat-containing thioredoxin TDX"/>
    <property type="match status" value="1"/>
</dbReference>
<evidence type="ECO:0000259" key="12">
    <source>
        <dbReference type="PROSITE" id="PS51352"/>
    </source>
</evidence>
<dbReference type="InterPro" id="IPR011990">
    <property type="entry name" value="TPR-like_helical_dom_sf"/>
</dbReference>
<evidence type="ECO:0000256" key="7">
    <source>
        <dbReference type="ARBA" id="ARBA00023284"/>
    </source>
</evidence>